<comment type="caution">
    <text evidence="3">The sequence shown here is derived from an EMBL/GenBank/DDBJ whole genome shotgun (WGS) entry which is preliminary data.</text>
</comment>
<reference evidence="3 4" key="1">
    <citation type="submission" date="2019-06" db="EMBL/GenBank/DDBJ databases">
        <title>Sequencing the genomes of 1000 actinobacteria strains.</title>
        <authorList>
            <person name="Klenk H.-P."/>
        </authorList>
    </citation>
    <scope>NUCLEOTIDE SEQUENCE [LARGE SCALE GENOMIC DNA]</scope>
    <source>
        <strain evidence="3 4">DSM 41649</strain>
    </source>
</reference>
<gene>
    <name evidence="3" type="ORF">FB465_5969</name>
</gene>
<dbReference type="InterPro" id="IPR049492">
    <property type="entry name" value="BD-FAE-like_dom"/>
</dbReference>
<dbReference type="RefSeq" id="WP_170290717.1">
    <property type="nucleotide sequence ID" value="NZ_BAAABR010000047.1"/>
</dbReference>
<dbReference type="PANTHER" id="PTHR48081:SF13">
    <property type="entry name" value="ALPHA_BETA HYDROLASE"/>
    <property type="match status" value="1"/>
</dbReference>
<dbReference type="PANTHER" id="PTHR48081">
    <property type="entry name" value="AB HYDROLASE SUPERFAMILY PROTEIN C4A8.06C"/>
    <property type="match status" value="1"/>
</dbReference>
<dbReference type="EMBL" id="VIVR01000001">
    <property type="protein sequence ID" value="TWE20810.1"/>
    <property type="molecule type" value="Genomic_DNA"/>
</dbReference>
<keyword evidence="4" id="KW-1185">Reference proteome</keyword>
<accession>A0A561EYX2</accession>
<sequence>MTEHLPPVTPRQTVDGGLVYDGISYSMPLGYRPVLMDLHRPPAEGPVPVVVWIHGGGFQSGDRRYLPETVAPGAIFEALTGAGIAVATIDYRHTAEAHYPAQLDDVNAALSYLQEYAEVLGLDAGRIGVWGESAGAALAAQAALTGSPVSAVVTWYAPTDMRTRRPADADTTEALLLGGPPDELPELAAEASPVTHVSAAAPPFLLIHGTGDTVVPAGHSERLHELLLKAGADSTYLLVPGAGHIFEGYDDVPGLITASVDFLARRLLSS</sequence>
<dbReference type="Proteomes" id="UP000318416">
    <property type="component" value="Unassembled WGS sequence"/>
</dbReference>
<dbReference type="InterPro" id="IPR029058">
    <property type="entry name" value="AB_hydrolase_fold"/>
</dbReference>
<protein>
    <submittedName>
        <fullName evidence="3">Acetyl esterase/lipase</fullName>
    </submittedName>
</protein>
<name>A0A561EYX2_9ACTN</name>
<keyword evidence="1" id="KW-0378">Hydrolase</keyword>
<evidence type="ECO:0000313" key="4">
    <source>
        <dbReference type="Proteomes" id="UP000318416"/>
    </source>
</evidence>
<dbReference type="Gene3D" id="3.40.50.1820">
    <property type="entry name" value="alpha/beta hydrolase"/>
    <property type="match status" value="1"/>
</dbReference>
<evidence type="ECO:0000313" key="3">
    <source>
        <dbReference type="EMBL" id="TWE20810.1"/>
    </source>
</evidence>
<dbReference type="Pfam" id="PF20434">
    <property type="entry name" value="BD-FAE"/>
    <property type="match status" value="1"/>
</dbReference>
<evidence type="ECO:0000259" key="2">
    <source>
        <dbReference type="Pfam" id="PF20434"/>
    </source>
</evidence>
<proteinExistence type="predicted"/>
<evidence type="ECO:0000256" key="1">
    <source>
        <dbReference type="ARBA" id="ARBA00022801"/>
    </source>
</evidence>
<dbReference type="InterPro" id="IPR050300">
    <property type="entry name" value="GDXG_lipolytic_enzyme"/>
</dbReference>
<dbReference type="AlphaFoldDB" id="A0A561EYX2"/>
<feature type="domain" description="BD-FAE-like" evidence="2">
    <location>
        <begin position="36"/>
        <end position="227"/>
    </location>
</feature>
<organism evidence="3 4">
    <name type="scientific">Kitasatospora atroaurantiaca</name>
    <dbReference type="NCBI Taxonomy" id="285545"/>
    <lineage>
        <taxon>Bacteria</taxon>
        <taxon>Bacillati</taxon>
        <taxon>Actinomycetota</taxon>
        <taxon>Actinomycetes</taxon>
        <taxon>Kitasatosporales</taxon>
        <taxon>Streptomycetaceae</taxon>
        <taxon>Kitasatospora</taxon>
    </lineage>
</organism>
<dbReference type="GO" id="GO:0016787">
    <property type="term" value="F:hydrolase activity"/>
    <property type="evidence" value="ECO:0007669"/>
    <property type="project" value="UniProtKB-KW"/>
</dbReference>
<dbReference type="SUPFAM" id="SSF53474">
    <property type="entry name" value="alpha/beta-Hydrolases"/>
    <property type="match status" value="1"/>
</dbReference>